<accession>A0A1M7ZVG3</accession>
<evidence type="ECO:0000313" key="1">
    <source>
        <dbReference type="EMBL" id="SHO72868.1"/>
    </source>
</evidence>
<reference evidence="2" key="1">
    <citation type="submission" date="2016-12" db="EMBL/GenBank/DDBJ databases">
        <authorList>
            <person name="Varghese N."/>
            <person name="Submissions S."/>
        </authorList>
    </citation>
    <scope>NUCLEOTIDE SEQUENCE [LARGE SCALE GENOMIC DNA]</scope>
    <source>
        <strain evidence="2">DSM 18830</strain>
    </source>
</reference>
<dbReference type="AlphaFoldDB" id="A0A1M7ZVG3"/>
<gene>
    <name evidence="1" type="ORF">SAMN05443547_1212</name>
</gene>
<dbReference type="EMBL" id="FRYK01000002">
    <property type="protein sequence ID" value="SHO72868.1"/>
    <property type="molecule type" value="Genomic_DNA"/>
</dbReference>
<proteinExistence type="predicted"/>
<sequence>MPAIDPNVSRIKMVANTKHGFENIVWYNFIKYNKKPDQFIILNMLGRFQQSIYFKHTQVIQFYDNQTKQLIAEQKL</sequence>
<protein>
    <submittedName>
        <fullName evidence="1">Uncharacterized protein</fullName>
    </submittedName>
</protein>
<keyword evidence="2" id="KW-1185">Reference proteome</keyword>
<dbReference type="STRING" id="416016.SAMN05443547_1212"/>
<organism evidence="1 2">
    <name type="scientific">Flavobacterium cucumis</name>
    <dbReference type="NCBI Taxonomy" id="416016"/>
    <lineage>
        <taxon>Bacteria</taxon>
        <taxon>Pseudomonadati</taxon>
        <taxon>Bacteroidota</taxon>
        <taxon>Flavobacteriia</taxon>
        <taxon>Flavobacteriales</taxon>
        <taxon>Flavobacteriaceae</taxon>
        <taxon>Flavobacterium</taxon>
    </lineage>
</organism>
<evidence type="ECO:0000313" key="2">
    <source>
        <dbReference type="Proteomes" id="UP000184611"/>
    </source>
</evidence>
<dbReference type="Proteomes" id="UP000184611">
    <property type="component" value="Unassembled WGS sequence"/>
</dbReference>
<name>A0A1M7ZVG3_9FLAO</name>